<name>A0A1B1MZF5_9BACL</name>
<reference evidence="1 2" key="1">
    <citation type="submission" date="2016-01" db="EMBL/GenBank/DDBJ databases">
        <title>Complete Genome Sequence of Paenibacillus yonginensis DCY84, a novel Plant Growth-Promoting Bacteria with Elicitation of Induced Systemic Resistance.</title>
        <authorList>
            <person name="Kim Y.J."/>
            <person name="Yang D.C."/>
            <person name="Sukweenadhi J."/>
        </authorList>
    </citation>
    <scope>NUCLEOTIDE SEQUENCE [LARGE SCALE GENOMIC DNA]</scope>
    <source>
        <strain evidence="1 2">DCY84</strain>
    </source>
</reference>
<dbReference type="OrthoDB" id="2086216at2"/>
<keyword evidence="2" id="KW-1185">Reference proteome</keyword>
<evidence type="ECO:0000313" key="2">
    <source>
        <dbReference type="Proteomes" id="UP000092573"/>
    </source>
</evidence>
<gene>
    <name evidence="1" type="ORF">AWM70_08130</name>
</gene>
<dbReference type="AlphaFoldDB" id="A0A1B1MZF5"/>
<dbReference type="Proteomes" id="UP000092573">
    <property type="component" value="Chromosome"/>
</dbReference>
<protein>
    <recommendedName>
        <fullName evidence="3">Apea-like HEPN domain-containing protein</fullName>
    </recommendedName>
</protein>
<dbReference type="KEGG" id="pyg:AWM70_08130"/>
<sequence length="336" mass="38438">MQAIIPIDNFNIEKSFKLGNVVFLPANQYKISSLKQKPIELPNVFIEDDLEAYEFAGESLRDLASVMTGIHLEDVWNITVAVIELDHGSMSYYLNSKDQDEVMLIEACNKLEQVMDIVRVNFCRMDNSLMNPGLAGLLNTGYSGMILISPDEEDQYRIIGNRFYGLTMVNGIGLELSEQQIDILLQSEFVSMLIDEELNGVKKLSRLALRRLSEAMYVPHLDSKFIYLMTTIETLASREYLNFKKVKSKVVPLIVKSKSEYHALSEELREYSEDVRTEIVHNGKSISDISTEYRKILLRLQFIIVRYVVALNHSGCSTEEELEELRLSKMRELGIS</sequence>
<accession>A0A1B1MZF5</accession>
<organism evidence="1 2">
    <name type="scientific">Paenibacillus yonginensis</name>
    <dbReference type="NCBI Taxonomy" id="1462996"/>
    <lineage>
        <taxon>Bacteria</taxon>
        <taxon>Bacillati</taxon>
        <taxon>Bacillota</taxon>
        <taxon>Bacilli</taxon>
        <taxon>Bacillales</taxon>
        <taxon>Paenibacillaceae</taxon>
        <taxon>Paenibacillus</taxon>
    </lineage>
</organism>
<dbReference type="EMBL" id="CP014167">
    <property type="protein sequence ID" value="ANS74555.1"/>
    <property type="molecule type" value="Genomic_DNA"/>
</dbReference>
<dbReference type="RefSeq" id="WP_068695331.1">
    <property type="nucleotide sequence ID" value="NZ_CP014167.1"/>
</dbReference>
<evidence type="ECO:0000313" key="1">
    <source>
        <dbReference type="EMBL" id="ANS74555.1"/>
    </source>
</evidence>
<evidence type="ECO:0008006" key="3">
    <source>
        <dbReference type="Google" id="ProtNLM"/>
    </source>
</evidence>
<proteinExistence type="predicted"/>
<dbReference type="STRING" id="1462996.AWM70_08130"/>